<evidence type="ECO:0000313" key="3">
    <source>
        <dbReference type="Proteomes" id="UP000095280"/>
    </source>
</evidence>
<organism evidence="3 4">
    <name type="scientific">Macrostomum lignano</name>
    <dbReference type="NCBI Taxonomy" id="282301"/>
    <lineage>
        <taxon>Eukaryota</taxon>
        <taxon>Metazoa</taxon>
        <taxon>Spiralia</taxon>
        <taxon>Lophotrochozoa</taxon>
        <taxon>Platyhelminthes</taxon>
        <taxon>Rhabditophora</taxon>
        <taxon>Macrostomorpha</taxon>
        <taxon>Macrostomida</taxon>
        <taxon>Macrostomidae</taxon>
        <taxon>Macrostomum</taxon>
    </lineage>
</organism>
<proteinExistence type="predicted"/>
<dbReference type="InterPro" id="IPR053033">
    <property type="entry name" value="Androglobin-like"/>
</dbReference>
<protein>
    <submittedName>
        <fullName evidence="4">ANK_REP_REGION domain-containing protein</fullName>
    </submittedName>
</protein>
<dbReference type="InterPro" id="IPR054093">
    <property type="entry name" value="Androglobin_II"/>
</dbReference>
<dbReference type="Proteomes" id="UP000095280">
    <property type="component" value="Unplaced"/>
</dbReference>
<feature type="compositionally biased region" description="Low complexity" evidence="1">
    <location>
        <begin position="70"/>
        <end position="83"/>
    </location>
</feature>
<dbReference type="PANTHER" id="PTHR46298">
    <property type="entry name" value="ANDROGLOBIN"/>
    <property type="match status" value="1"/>
</dbReference>
<feature type="region of interest" description="Disordered" evidence="1">
    <location>
        <begin position="23"/>
        <end position="129"/>
    </location>
</feature>
<dbReference type="Pfam" id="PF22068">
    <property type="entry name" value="Androglobin_II"/>
    <property type="match status" value="1"/>
</dbReference>
<feature type="compositionally biased region" description="Pro residues" evidence="1">
    <location>
        <begin position="49"/>
        <end position="58"/>
    </location>
</feature>
<sequence>KKRIRRSSHSSSSGPEAVVFASFYNASRRQPLPAGLSGRWRRQERTTPRPRPLLPAEPPGTAQPSIGFGALKPPAAAPAETPAWQLDPNLDLDVDQLDLPRRSGSDNDSDDGERGRGPEDDAEETSPIRAVEIESRFSTICQSPDIFAESPLNQTPIVVVRVRRFAKSTTRARIRLPRRLPRAFPALPTACPAASSAPPRRHHSHQPLLRRLWFHSSGLGRHHAARATGEAAGSCQVADSTRRSKRCQIFAEQLGSDASKATTETKEQQAAAATATQFAEGAAGGEETQMALRQRQPEIQRQVKNLLELGPDRSGRGPVFLLVDSLEPSEIILSMSVLRPVARVLLSQPGCEFGKSRRRSRRKLHNWKSPRLGQQFKRVRTSGTKAVSLSLPAGRHCLRLFARAPTAFVCCLASASQLWVGSEEEILPQLKSTPVRQLCWAGRFTRAVADLIAAVDNVGANAG</sequence>
<evidence type="ECO:0000259" key="2">
    <source>
        <dbReference type="Pfam" id="PF22068"/>
    </source>
</evidence>
<evidence type="ECO:0000313" key="4">
    <source>
        <dbReference type="WBParaSite" id="maker-unitig_37418-snap-gene-0.3-mRNA-1"/>
    </source>
</evidence>
<name>A0A1I8FJD0_9PLAT</name>
<accession>A0A1I8FJD0</accession>
<reference evidence="4" key="1">
    <citation type="submission" date="2016-11" db="UniProtKB">
        <authorList>
            <consortium name="WormBaseParasite"/>
        </authorList>
    </citation>
    <scope>IDENTIFICATION</scope>
</reference>
<dbReference type="AlphaFoldDB" id="A0A1I8FJD0"/>
<evidence type="ECO:0000256" key="1">
    <source>
        <dbReference type="SAM" id="MobiDB-lite"/>
    </source>
</evidence>
<feature type="domain" description="Androglobin" evidence="2">
    <location>
        <begin position="316"/>
        <end position="426"/>
    </location>
</feature>
<dbReference type="PANTHER" id="PTHR46298:SF1">
    <property type="entry name" value="ANDROGLOBIN"/>
    <property type="match status" value="1"/>
</dbReference>
<keyword evidence="3" id="KW-1185">Reference proteome</keyword>
<dbReference type="WBParaSite" id="maker-unitig_37418-snap-gene-0.3-mRNA-1">
    <property type="protein sequence ID" value="maker-unitig_37418-snap-gene-0.3-mRNA-1"/>
    <property type="gene ID" value="maker-unitig_37418-snap-gene-0.3"/>
</dbReference>